<evidence type="ECO:0000313" key="5">
    <source>
        <dbReference type="Proteomes" id="UP000799640"/>
    </source>
</evidence>
<organism evidence="4 5">
    <name type="scientific">Trichodelitschia bisporula</name>
    <dbReference type="NCBI Taxonomy" id="703511"/>
    <lineage>
        <taxon>Eukaryota</taxon>
        <taxon>Fungi</taxon>
        <taxon>Dikarya</taxon>
        <taxon>Ascomycota</taxon>
        <taxon>Pezizomycotina</taxon>
        <taxon>Dothideomycetes</taxon>
        <taxon>Dothideomycetes incertae sedis</taxon>
        <taxon>Phaeotrichales</taxon>
        <taxon>Phaeotrichaceae</taxon>
        <taxon>Trichodelitschia</taxon>
    </lineage>
</organism>
<dbReference type="InterPro" id="IPR036908">
    <property type="entry name" value="RlpA-like_sf"/>
</dbReference>
<dbReference type="InterPro" id="IPR051477">
    <property type="entry name" value="Expansin_CellWall"/>
</dbReference>
<keyword evidence="5" id="KW-1185">Reference proteome</keyword>
<evidence type="ECO:0000256" key="3">
    <source>
        <dbReference type="SAM" id="SignalP"/>
    </source>
</evidence>
<dbReference type="PANTHER" id="PTHR31836">
    <property type="match status" value="1"/>
</dbReference>
<dbReference type="AlphaFoldDB" id="A0A6G1HT02"/>
<evidence type="ECO:0000313" key="4">
    <source>
        <dbReference type="EMBL" id="KAF2399150.1"/>
    </source>
</evidence>
<dbReference type="PANTHER" id="PTHR31836:SF28">
    <property type="entry name" value="SRCR DOMAIN-CONTAINING PROTEIN-RELATED"/>
    <property type="match status" value="1"/>
</dbReference>
<gene>
    <name evidence="4" type="ORF">EJ06DRAFT_73024</name>
</gene>
<dbReference type="OrthoDB" id="623670at2759"/>
<feature type="chain" id="PRO_5026165651" description="RlpA-like protein double-psi beta-barrel domain-containing protein" evidence="3">
    <location>
        <begin position="18"/>
        <end position="212"/>
    </location>
</feature>
<evidence type="ECO:0000256" key="2">
    <source>
        <dbReference type="SAM" id="MobiDB-lite"/>
    </source>
</evidence>
<feature type="region of interest" description="Disordered" evidence="2">
    <location>
        <begin position="89"/>
        <end position="108"/>
    </location>
</feature>
<sequence length="212" mass="21360">MKSAIIAASFLASLAIAAPLQKRAYVYETITEETWVTVTQWVDGTSATPAAGNGFFEGGRPAHRTSPSASPVAVPSVASVAAPVASASASPASTYSTGSSSSSGSSYSGTGEITYYDVVGAAGSCGRQGSPSENLIALSVNIMGPLNGGNSNNNPLCGKTIEITYNGATHTGTVYDTCQGCATGDIDLTPQLFQAVAPNGDGRVPGVSWKIL</sequence>
<reference evidence="4" key="1">
    <citation type="journal article" date="2020" name="Stud. Mycol.">
        <title>101 Dothideomycetes genomes: a test case for predicting lifestyles and emergence of pathogens.</title>
        <authorList>
            <person name="Haridas S."/>
            <person name="Albert R."/>
            <person name="Binder M."/>
            <person name="Bloem J."/>
            <person name="Labutti K."/>
            <person name="Salamov A."/>
            <person name="Andreopoulos B."/>
            <person name="Baker S."/>
            <person name="Barry K."/>
            <person name="Bills G."/>
            <person name="Bluhm B."/>
            <person name="Cannon C."/>
            <person name="Castanera R."/>
            <person name="Culley D."/>
            <person name="Daum C."/>
            <person name="Ezra D."/>
            <person name="Gonzalez J."/>
            <person name="Henrissat B."/>
            <person name="Kuo A."/>
            <person name="Liang C."/>
            <person name="Lipzen A."/>
            <person name="Lutzoni F."/>
            <person name="Magnuson J."/>
            <person name="Mondo S."/>
            <person name="Nolan M."/>
            <person name="Ohm R."/>
            <person name="Pangilinan J."/>
            <person name="Park H.-J."/>
            <person name="Ramirez L."/>
            <person name="Alfaro M."/>
            <person name="Sun H."/>
            <person name="Tritt A."/>
            <person name="Yoshinaga Y."/>
            <person name="Zwiers L.-H."/>
            <person name="Turgeon B."/>
            <person name="Goodwin S."/>
            <person name="Spatafora J."/>
            <person name="Crous P."/>
            <person name="Grigoriev I."/>
        </authorList>
    </citation>
    <scope>NUCLEOTIDE SEQUENCE</scope>
    <source>
        <strain evidence="4">CBS 262.69</strain>
    </source>
</reference>
<feature type="signal peptide" evidence="3">
    <location>
        <begin position="1"/>
        <end position="17"/>
    </location>
</feature>
<evidence type="ECO:0000256" key="1">
    <source>
        <dbReference type="ARBA" id="ARBA00022729"/>
    </source>
</evidence>
<dbReference type="Gene3D" id="2.40.40.10">
    <property type="entry name" value="RlpA-like domain"/>
    <property type="match status" value="1"/>
</dbReference>
<protein>
    <recommendedName>
        <fullName evidence="6">RlpA-like protein double-psi beta-barrel domain-containing protein</fullName>
    </recommendedName>
</protein>
<proteinExistence type="predicted"/>
<dbReference type="CDD" id="cd22191">
    <property type="entry name" value="DPBB_RlpA_EXP_N-like"/>
    <property type="match status" value="1"/>
</dbReference>
<evidence type="ECO:0008006" key="6">
    <source>
        <dbReference type="Google" id="ProtNLM"/>
    </source>
</evidence>
<keyword evidence="1 3" id="KW-0732">Signal</keyword>
<dbReference type="SUPFAM" id="SSF50685">
    <property type="entry name" value="Barwin-like endoglucanases"/>
    <property type="match status" value="1"/>
</dbReference>
<accession>A0A6G1HT02</accession>
<dbReference type="Proteomes" id="UP000799640">
    <property type="component" value="Unassembled WGS sequence"/>
</dbReference>
<dbReference type="EMBL" id="ML996698">
    <property type="protein sequence ID" value="KAF2399150.1"/>
    <property type="molecule type" value="Genomic_DNA"/>
</dbReference>
<name>A0A6G1HT02_9PEZI</name>